<proteinExistence type="inferred from homology"/>
<dbReference type="GO" id="GO:0043495">
    <property type="term" value="F:protein-membrane adaptor activity"/>
    <property type="evidence" value="ECO:0007669"/>
    <property type="project" value="TreeGrafter"/>
</dbReference>
<dbReference type="OrthoDB" id="8949486at2759"/>
<evidence type="ECO:0000313" key="5">
    <source>
        <dbReference type="EMBL" id="CEH18465.1"/>
    </source>
</evidence>
<feature type="domain" description="Autophagy-related protein 16" evidence="4">
    <location>
        <begin position="9"/>
        <end position="207"/>
    </location>
</feature>
<accession>A0A0P1BQ92</accession>
<dbReference type="InterPro" id="IPR045160">
    <property type="entry name" value="ATG16"/>
</dbReference>
<dbReference type="Pfam" id="PF08614">
    <property type="entry name" value="ATG16"/>
    <property type="match status" value="1"/>
</dbReference>
<dbReference type="AlphaFoldDB" id="A0A0P1BQ92"/>
<dbReference type="InterPro" id="IPR013923">
    <property type="entry name" value="Autophagy-rel_prot_16_dom"/>
</dbReference>
<protein>
    <submittedName>
        <fullName evidence="5">AUTOPHAGIC-RELATED PROTEIN 16.2</fullName>
    </submittedName>
</protein>
<feature type="coiled-coil region" evidence="2">
    <location>
        <begin position="132"/>
        <end position="194"/>
    </location>
</feature>
<evidence type="ECO:0000256" key="1">
    <source>
        <dbReference type="ARBA" id="ARBA00005331"/>
    </source>
</evidence>
<evidence type="ECO:0000256" key="3">
    <source>
        <dbReference type="SAM" id="MobiDB-lite"/>
    </source>
</evidence>
<evidence type="ECO:0000313" key="6">
    <source>
        <dbReference type="Proteomes" id="UP000054845"/>
    </source>
</evidence>
<dbReference type="CDD" id="cd22887">
    <property type="entry name" value="Atg16_CCD"/>
    <property type="match status" value="1"/>
</dbReference>
<feature type="region of interest" description="Disordered" evidence="3">
    <location>
        <begin position="203"/>
        <end position="239"/>
    </location>
</feature>
<dbReference type="Proteomes" id="UP000054845">
    <property type="component" value="Unassembled WGS sequence"/>
</dbReference>
<comment type="similarity">
    <text evidence="1">Belongs to the ATG16 family.</text>
</comment>
<dbReference type="Gene3D" id="1.20.5.170">
    <property type="match status" value="1"/>
</dbReference>
<dbReference type="STRING" id="401625.A0A0P1BQ92"/>
<dbReference type="GO" id="GO:0034274">
    <property type="term" value="C:Atg12-Atg5-Atg16 complex"/>
    <property type="evidence" value="ECO:0007669"/>
    <property type="project" value="TreeGrafter"/>
</dbReference>
<sequence>MSWSQLIGQRLQERDARESALDGVVADFQQLSRYAASLRAKASSSGTSGIAVAAAPTAPPVPQPPVTSALKPPSAADAARGSAEELSQQLQQARTELTEMYKTQSANAQRLLSLTDLLSSKEASYGESTLAVEQLNRELDRSRRSEKDLQDAMVEKSRLVEMLQDELTGLTLELNQIEMRNEDLKRDNANLLQRWLDRMNDEVDRMNTSTERELSSASKEQVLDAQTGDALQDALRESS</sequence>
<keyword evidence="6" id="KW-1185">Reference proteome</keyword>
<evidence type="ECO:0000259" key="4">
    <source>
        <dbReference type="Pfam" id="PF08614"/>
    </source>
</evidence>
<dbReference type="EMBL" id="CCYA01000270">
    <property type="protein sequence ID" value="CEH18465.1"/>
    <property type="molecule type" value="Genomic_DNA"/>
</dbReference>
<dbReference type="GO" id="GO:0000045">
    <property type="term" value="P:autophagosome assembly"/>
    <property type="evidence" value="ECO:0007669"/>
    <property type="project" value="InterPro"/>
</dbReference>
<feature type="region of interest" description="Disordered" evidence="3">
    <location>
        <begin position="43"/>
        <end position="83"/>
    </location>
</feature>
<name>A0A0P1BQ92_9BASI</name>
<feature type="compositionally biased region" description="Basic and acidic residues" evidence="3">
    <location>
        <begin position="203"/>
        <end position="214"/>
    </location>
</feature>
<reference evidence="5 6" key="1">
    <citation type="submission" date="2014-09" db="EMBL/GenBank/DDBJ databases">
        <authorList>
            <person name="Magalhaes I.L.F."/>
            <person name="Oliveira U."/>
            <person name="Santos F.R."/>
            <person name="Vidigal T.H.D.A."/>
            <person name="Brescovit A.D."/>
            <person name="Santos A.J."/>
        </authorList>
    </citation>
    <scope>NUCLEOTIDE SEQUENCE [LARGE SCALE GENOMIC DNA]</scope>
</reference>
<dbReference type="PANTHER" id="PTHR19878">
    <property type="entry name" value="AUTOPHAGY PROTEIN 16-LIKE"/>
    <property type="match status" value="1"/>
</dbReference>
<dbReference type="PANTHER" id="PTHR19878:SF8">
    <property type="entry name" value="AUTOPHAGY-RELATED 16, ISOFORM F"/>
    <property type="match status" value="1"/>
</dbReference>
<keyword evidence="2" id="KW-0175">Coiled coil</keyword>
<dbReference type="GO" id="GO:0000421">
    <property type="term" value="C:autophagosome membrane"/>
    <property type="evidence" value="ECO:0007669"/>
    <property type="project" value="TreeGrafter"/>
</dbReference>
<evidence type="ECO:0000256" key="2">
    <source>
        <dbReference type="SAM" id="Coils"/>
    </source>
</evidence>
<organism evidence="5 6">
    <name type="scientific">Ceraceosorus bombacis</name>
    <dbReference type="NCBI Taxonomy" id="401625"/>
    <lineage>
        <taxon>Eukaryota</taxon>
        <taxon>Fungi</taxon>
        <taxon>Dikarya</taxon>
        <taxon>Basidiomycota</taxon>
        <taxon>Ustilaginomycotina</taxon>
        <taxon>Exobasidiomycetes</taxon>
        <taxon>Ceraceosorales</taxon>
        <taxon>Ceraceosoraceae</taxon>
        <taxon>Ceraceosorus</taxon>
    </lineage>
</organism>
<dbReference type="GO" id="GO:0034045">
    <property type="term" value="C:phagophore assembly site membrane"/>
    <property type="evidence" value="ECO:0007669"/>
    <property type="project" value="TreeGrafter"/>
</dbReference>